<dbReference type="Proteomes" id="UP000092555">
    <property type="component" value="Unassembled WGS sequence"/>
</dbReference>
<dbReference type="InterPro" id="IPR011990">
    <property type="entry name" value="TPR-like_helical_dom_sf"/>
</dbReference>
<dbReference type="PANTHER" id="PTHR47932:SF63">
    <property type="entry name" value="OS08G0290000 PROTEIN"/>
    <property type="match status" value="1"/>
</dbReference>
<protein>
    <recommendedName>
        <fullName evidence="4">Mitochondrial group I intron splicing factor CCM1</fullName>
    </recommendedName>
</protein>
<dbReference type="OrthoDB" id="185373at2759"/>
<evidence type="ECO:0000313" key="2">
    <source>
        <dbReference type="EMBL" id="OBA23870.1"/>
    </source>
</evidence>
<dbReference type="GO" id="GO:0003729">
    <property type="term" value="F:mRNA binding"/>
    <property type="evidence" value="ECO:0007669"/>
    <property type="project" value="TreeGrafter"/>
</dbReference>
<sequence length="885" mass="101756">MWPSLLKCLIHRYRQLLSKPVPLAYTVGPRRHKWMFAKSPSRDLAKHGQVIVEEQKSSTQSPKSIIELKHYFRTRDLSKDARMRHLRAKMEELVGVPVENHWADDYFTTIDAVFMSLHRENGVADYLLPKEDLFVLFDKTARFYLDSGRSDMPQYMAILALAFTKSDMTPPTSVLVNIVEIGSRAKFGGLSSSLSYVLQSRTVTIGPDFIPSLLERQAQNALIILDTYESLLAAADSSNQHRIVNDEFVRSFISHVQEVFADSNPKIHEYLDENRNLHRIQYISNKVIHEYLKAANTQDVLRLLKLKADLNSVHANESDIDALETIMMHIQAHGEHDNFSHIQQVLFTQDIDDEEMAQCLLSQAAKGKSQYDVLLLNICDFVIGDEIKFSSSLRLQSLLWKASLSQRDKPYHQVFPEVKRIYDPFANNRETASNVLSDVLRATSTFQVSDTQGLLDLIYQNFVEIYDIDLSIMDYKLMIDRFLEQKDLELAYSLFQESIEIGLAQWVESADPSIAATLDNLVISLFQTDAAVADIFSKFKKVKQHMPVSCSADALHAIAQKMLAECCVGDVMELMKRELPAIEKDSYRKIRTDLPYCSPYDRLFHLLHQFVVTYKEDTTFQTNWVLYGEMHKYFHIPAHTYLPVIKFFCETGRLNAALLIVRRMKMLSELHADSNINPPPQREIYVYLLKVFGDQLYEEGVVEIHEFLKMDTNIQTQDIHMQNSILNAYSNLQNIGKARDLFLTISSNPKQEGGINEETAQIMLKTYTYSGLPYVKKFWNSLSLYGIFPDYGIYKQYLIAHTYHGDVAEAIKLVEEIDDYNLEFSSDLLLSMHNYCIEPEKQAEVVDWAKENHKEKWEDLIEGGLLKSATPYMPDTNLLTAGHTE</sequence>
<keyword evidence="1" id="KW-0677">Repeat</keyword>
<gene>
    <name evidence="2" type="ORF">METBIDRAFT_30246</name>
</gene>
<accession>A0A1A0HIN3</accession>
<dbReference type="STRING" id="869754.A0A1A0HIN3"/>
<organism evidence="2 3">
    <name type="scientific">Metschnikowia bicuspidata var. bicuspidata NRRL YB-4993</name>
    <dbReference type="NCBI Taxonomy" id="869754"/>
    <lineage>
        <taxon>Eukaryota</taxon>
        <taxon>Fungi</taxon>
        <taxon>Dikarya</taxon>
        <taxon>Ascomycota</taxon>
        <taxon>Saccharomycotina</taxon>
        <taxon>Pichiomycetes</taxon>
        <taxon>Metschnikowiaceae</taxon>
        <taxon>Metschnikowia</taxon>
    </lineage>
</organism>
<dbReference type="RefSeq" id="XP_018714351.1">
    <property type="nucleotide sequence ID" value="XM_018855584.1"/>
</dbReference>
<reference evidence="2 3" key="1">
    <citation type="submission" date="2016-05" db="EMBL/GenBank/DDBJ databases">
        <title>Comparative genomics of biotechnologically important yeasts.</title>
        <authorList>
            <consortium name="DOE Joint Genome Institute"/>
            <person name="Riley R."/>
            <person name="Haridas S."/>
            <person name="Wolfe K.H."/>
            <person name="Lopes M.R."/>
            <person name="Hittinger C.T."/>
            <person name="Goker M."/>
            <person name="Salamov A."/>
            <person name="Wisecaver J."/>
            <person name="Long T.M."/>
            <person name="Aerts A.L."/>
            <person name="Barry K."/>
            <person name="Choi C."/>
            <person name="Clum A."/>
            <person name="Coughlan A.Y."/>
            <person name="Deshpande S."/>
            <person name="Douglass A.P."/>
            <person name="Hanson S.J."/>
            <person name="Klenk H.-P."/>
            <person name="LaButti K."/>
            <person name="Lapidus A."/>
            <person name="Lindquist E."/>
            <person name="Lipzen A."/>
            <person name="Meier-kolthoff J.P."/>
            <person name="Ohm R.A."/>
            <person name="Otillar R.P."/>
            <person name="Pangilinan J."/>
            <person name="Peng Y."/>
            <person name="Rokas A."/>
            <person name="Rosa C.A."/>
            <person name="Scheuner C."/>
            <person name="Sibirny A.A."/>
            <person name="Slot J.C."/>
            <person name="Stielow J.B."/>
            <person name="Sun H."/>
            <person name="Kurtzman C.P."/>
            <person name="Blackwell M."/>
            <person name="Grigoriev I.V."/>
            <person name="Jeffries T.W."/>
        </authorList>
    </citation>
    <scope>NUCLEOTIDE SEQUENCE [LARGE SCALE GENOMIC DNA]</scope>
    <source>
        <strain evidence="2 3">NRRL YB-4993</strain>
    </source>
</reference>
<dbReference type="EMBL" id="LXTC01000001">
    <property type="protein sequence ID" value="OBA23870.1"/>
    <property type="molecule type" value="Genomic_DNA"/>
</dbReference>
<comment type="caution">
    <text evidence="2">The sequence shown here is derived from an EMBL/GenBank/DDBJ whole genome shotgun (WGS) entry which is preliminary data.</text>
</comment>
<evidence type="ECO:0000256" key="1">
    <source>
        <dbReference type="ARBA" id="ARBA00022737"/>
    </source>
</evidence>
<evidence type="ECO:0008006" key="4">
    <source>
        <dbReference type="Google" id="ProtNLM"/>
    </source>
</evidence>
<proteinExistence type="predicted"/>
<dbReference type="AlphaFoldDB" id="A0A1A0HIN3"/>
<dbReference type="Gene3D" id="1.25.40.10">
    <property type="entry name" value="Tetratricopeptide repeat domain"/>
    <property type="match status" value="1"/>
</dbReference>
<dbReference type="PANTHER" id="PTHR47932">
    <property type="entry name" value="ATPASE EXPRESSION PROTEIN 3"/>
    <property type="match status" value="1"/>
</dbReference>
<evidence type="ECO:0000313" key="3">
    <source>
        <dbReference type="Proteomes" id="UP000092555"/>
    </source>
</evidence>
<keyword evidence="3" id="KW-1185">Reference proteome</keyword>
<name>A0A1A0HIN3_9ASCO</name>
<dbReference type="GeneID" id="30028560"/>